<dbReference type="InterPro" id="IPR036869">
    <property type="entry name" value="J_dom_sf"/>
</dbReference>
<dbReference type="PROSITE" id="PS00636">
    <property type="entry name" value="DNAJ_1"/>
    <property type="match status" value="1"/>
</dbReference>
<dbReference type="PRINTS" id="PR00625">
    <property type="entry name" value="JDOMAIN"/>
</dbReference>
<dbReference type="PROSITE" id="PS50076">
    <property type="entry name" value="DNAJ_2"/>
    <property type="match status" value="1"/>
</dbReference>
<proteinExistence type="predicted"/>
<evidence type="ECO:0000256" key="1">
    <source>
        <dbReference type="SAM" id="MobiDB-lite"/>
    </source>
</evidence>
<feature type="compositionally biased region" description="Basic and acidic residues" evidence="1">
    <location>
        <begin position="294"/>
        <end position="308"/>
    </location>
</feature>
<dbReference type="OrthoDB" id="10250354at2759"/>
<protein>
    <recommendedName>
        <fullName evidence="2">J domain-containing protein</fullName>
    </recommendedName>
</protein>
<dbReference type="Pfam" id="PF00226">
    <property type="entry name" value="DnaJ"/>
    <property type="match status" value="1"/>
</dbReference>
<dbReference type="AlphaFoldDB" id="A0A1Z5K053"/>
<name>A0A1Z5K053_FISSO</name>
<dbReference type="Proteomes" id="UP000198406">
    <property type="component" value="Unassembled WGS sequence"/>
</dbReference>
<dbReference type="GO" id="GO:0051087">
    <property type="term" value="F:protein-folding chaperone binding"/>
    <property type="evidence" value="ECO:0007669"/>
    <property type="project" value="TreeGrafter"/>
</dbReference>
<dbReference type="PANTHER" id="PTHR43948">
    <property type="entry name" value="DNAJ HOMOLOG SUBFAMILY B"/>
    <property type="match status" value="1"/>
</dbReference>
<dbReference type="InParanoid" id="A0A1Z5K053"/>
<sequence length="308" mass="33932">MEDGDDPYQILGVPHTATAAEIRTAYRRLAMQHHPDKQQSVADKERVTPLFVKISNAYEILSDPEERARYDHRQQQQQTSSFVSDSHHPFAFHDPFQLFEELFQSQCMTQGSLFSSLGGMSSTLFGMNSMGGLSMGMNHAMGGMNMGMNSMGEMNMGNTMGDPFLGGFGGMMSQPSLVNPFLSPLAMMNGGMTMGTSTMTSFSSSNGGNSSVSVATTTRIVNGQRETRTERIIRHPDGTTERIVETPQPEHPRIEQPPSDATLSSTEESSAPKRKEEKNATSNTKKPRKRRKANTPEDGDKDRPIVLE</sequence>
<dbReference type="GO" id="GO:0051082">
    <property type="term" value="F:unfolded protein binding"/>
    <property type="evidence" value="ECO:0007669"/>
    <property type="project" value="TreeGrafter"/>
</dbReference>
<feature type="compositionally biased region" description="Polar residues" evidence="1">
    <location>
        <begin position="259"/>
        <end position="269"/>
    </location>
</feature>
<dbReference type="Gene3D" id="1.10.287.110">
    <property type="entry name" value="DnaJ domain"/>
    <property type="match status" value="1"/>
</dbReference>
<evidence type="ECO:0000313" key="3">
    <source>
        <dbReference type="EMBL" id="GAX19683.1"/>
    </source>
</evidence>
<evidence type="ECO:0000259" key="2">
    <source>
        <dbReference type="PROSITE" id="PS50076"/>
    </source>
</evidence>
<feature type="compositionally biased region" description="Polar residues" evidence="1">
    <location>
        <begin position="212"/>
        <end position="221"/>
    </location>
</feature>
<feature type="compositionally biased region" description="Basic and acidic residues" evidence="1">
    <location>
        <begin position="225"/>
        <end position="254"/>
    </location>
</feature>
<gene>
    <name evidence="3" type="ORF">FisN_19Hh269</name>
</gene>
<dbReference type="GO" id="GO:0005737">
    <property type="term" value="C:cytoplasm"/>
    <property type="evidence" value="ECO:0007669"/>
    <property type="project" value="TreeGrafter"/>
</dbReference>
<dbReference type="EMBL" id="BDSP01000137">
    <property type="protein sequence ID" value="GAX19683.1"/>
    <property type="molecule type" value="Genomic_DNA"/>
</dbReference>
<reference evidence="3 4" key="1">
    <citation type="journal article" date="2015" name="Plant Cell">
        <title>Oil accumulation by the oleaginous diatom Fistulifera solaris as revealed by the genome and transcriptome.</title>
        <authorList>
            <person name="Tanaka T."/>
            <person name="Maeda Y."/>
            <person name="Veluchamy A."/>
            <person name="Tanaka M."/>
            <person name="Abida H."/>
            <person name="Marechal E."/>
            <person name="Bowler C."/>
            <person name="Muto M."/>
            <person name="Sunaga Y."/>
            <person name="Tanaka M."/>
            <person name="Yoshino T."/>
            <person name="Taniguchi T."/>
            <person name="Fukuda Y."/>
            <person name="Nemoto M."/>
            <person name="Matsumoto M."/>
            <person name="Wong P.S."/>
            <person name="Aburatani S."/>
            <person name="Fujibuchi W."/>
        </authorList>
    </citation>
    <scope>NUCLEOTIDE SEQUENCE [LARGE SCALE GENOMIC DNA]</scope>
    <source>
        <strain evidence="3 4">JPCC DA0580</strain>
    </source>
</reference>
<keyword evidence="4" id="KW-1185">Reference proteome</keyword>
<comment type="caution">
    <text evidence="3">The sequence shown here is derived from an EMBL/GenBank/DDBJ whole genome shotgun (WGS) entry which is preliminary data.</text>
</comment>
<dbReference type="InterPro" id="IPR018253">
    <property type="entry name" value="DnaJ_domain_CS"/>
</dbReference>
<organism evidence="3 4">
    <name type="scientific">Fistulifera solaris</name>
    <name type="common">Oleaginous diatom</name>
    <dbReference type="NCBI Taxonomy" id="1519565"/>
    <lineage>
        <taxon>Eukaryota</taxon>
        <taxon>Sar</taxon>
        <taxon>Stramenopiles</taxon>
        <taxon>Ochrophyta</taxon>
        <taxon>Bacillariophyta</taxon>
        <taxon>Bacillariophyceae</taxon>
        <taxon>Bacillariophycidae</taxon>
        <taxon>Naviculales</taxon>
        <taxon>Naviculaceae</taxon>
        <taxon>Fistulifera</taxon>
    </lineage>
</organism>
<evidence type="ECO:0000313" key="4">
    <source>
        <dbReference type="Proteomes" id="UP000198406"/>
    </source>
</evidence>
<dbReference type="InterPro" id="IPR001623">
    <property type="entry name" value="DnaJ_domain"/>
</dbReference>
<feature type="compositionally biased region" description="Low complexity" evidence="1">
    <location>
        <begin position="198"/>
        <end position="211"/>
    </location>
</feature>
<dbReference type="SMART" id="SM00271">
    <property type="entry name" value="DnaJ"/>
    <property type="match status" value="1"/>
</dbReference>
<dbReference type="PANTHER" id="PTHR43948:SF10">
    <property type="entry name" value="MRJ, ISOFORM E"/>
    <property type="match status" value="1"/>
</dbReference>
<accession>A0A1Z5K053</accession>
<dbReference type="SUPFAM" id="SSF46565">
    <property type="entry name" value="Chaperone J-domain"/>
    <property type="match status" value="1"/>
</dbReference>
<feature type="compositionally biased region" description="Basic and acidic residues" evidence="1">
    <location>
        <begin position="270"/>
        <end position="279"/>
    </location>
</feature>
<feature type="region of interest" description="Disordered" evidence="1">
    <location>
        <begin position="198"/>
        <end position="308"/>
    </location>
</feature>
<dbReference type="CDD" id="cd06257">
    <property type="entry name" value="DnaJ"/>
    <property type="match status" value="1"/>
</dbReference>
<dbReference type="GO" id="GO:0044183">
    <property type="term" value="F:protein folding chaperone"/>
    <property type="evidence" value="ECO:0007669"/>
    <property type="project" value="TreeGrafter"/>
</dbReference>
<feature type="domain" description="J" evidence="2">
    <location>
        <begin position="6"/>
        <end position="74"/>
    </location>
</feature>